<evidence type="ECO:0000256" key="9">
    <source>
        <dbReference type="RuleBase" id="RU361228"/>
    </source>
</evidence>
<dbReference type="AlphaFoldDB" id="A0A815R5Z9"/>
<feature type="repeat" description="TPR" evidence="8">
    <location>
        <begin position="830"/>
        <end position="863"/>
    </location>
</feature>
<dbReference type="Pfam" id="PF13424">
    <property type="entry name" value="TPR_12"/>
    <property type="match status" value="5"/>
</dbReference>
<feature type="repeat" description="TPR" evidence="8">
    <location>
        <begin position="620"/>
        <end position="653"/>
    </location>
</feature>
<keyword evidence="3 9" id="KW-0808">Transferase</keyword>
<dbReference type="GO" id="GO:0016779">
    <property type="term" value="F:nucleotidyltransferase activity"/>
    <property type="evidence" value="ECO:0007669"/>
    <property type="project" value="UniProtKB-KW"/>
</dbReference>
<keyword evidence="4" id="KW-0548">Nucleotidyltransferase</keyword>
<feature type="repeat" description="TPR" evidence="8">
    <location>
        <begin position="914"/>
        <end position="947"/>
    </location>
</feature>
<feature type="repeat" description="TPR" evidence="8">
    <location>
        <begin position="578"/>
        <end position="611"/>
    </location>
</feature>
<dbReference type="PROSITE" id="PS51996">
    <property type="entry name" value="TR_MART"/>
    <property type="match status" value="1"/>
</dbReference>
<dbReference type="OrthoDB" id="19588at2759"/>
<evidence type="ECO:0000313" key="10">
    <source>
        <dbReference type="EMBL" id="CAF1472245.1"/>
    </source>
</evidence>
<feature type="repeat" description="TPR" evidence="8">
    <location>
        <begin position="536"/>
        <end position="569"/>
    </location>
</feature>
<dbReference type="InterPro" id="IPR011990">
    <property type="entry name" value="TPR-like_helical_dom_sf"/>
</dbReference>
<keyword evidence="11" id="KW-1185">Reference proteome</keyword>
<keyword evidence="6 8" id="KW-0802">TPR repeat</keyword>
<evidence type="ECO:0000256" key="6">
    <source>
        <dbReference type="ARBA" id="ARBA00022803"/>
    </source>
</evidence>
<dbReference type="SUPFAM" id="SSF56399">
    <property type="entry name" value="ADP-ribosylation"/>
    <property type="match status" value="1"/>
</dbReference>
<evidence type="ECO:0000256" key="4">
    <source>
        <dbReference type="ARBA" id="ARBA00022695"/>
    </source>
</evidence>
<dbReference type="InterPro" id="IPR019734">
    <property type="entry name" value="TPR_rpt"/>
</dbReference>
<evidence type="ECO:0000256" key="1">
    <source>
        <dbReference type="ARBA" id="ARBA00009558"/>
    </source>
</evidence>
<feature type="repeat" description="TPR" evidence="8">
    <location>
        <begin position="746"/>
        <end position="779"/>
    </location>
</feature>
<accession>A0A815R5Z9</accession>
<dbReference type="GO" id="GO:0106274">
    <property type="term" value="F:NAD+-protein-arginine ADP-ribosyltransferase activity"/>
    <property type="evidence" value="ECO:0007669"/>
    <property type="project" value="UniProtKB-EC"/>
</dbReference>
<dbReference type="SMART" id="SM00028">
    <property type="entry name" value="TPR"/>
    <property type="match status" value="13"/>
</dbReference>
<evidence type="ECO:0000256" key="3">
    <source>
        <dbReference type="ARBA" id="ARBA00022679"/>
    </source>
</evidence>
<dbReference type="Gene3D" id="1.25.40.10">
    <property type="entry name" value="Tetratricopeptide repeat domain"/>
    <property type="match status" value="4"/>
</dbReference>
<keyword evidence="9" id="KW-0520">NAD</keyword>
<comment type="similarity">
    <text evidence="1 9">Belongs to the Arg-specific ADP-ribosyltransferase family.</text>
</comment>
<dbReference type="EMBL" id="CAJNOM010000500">
    <property type="protein sequence ID" value="CAF1472245.1"/>
    <property type="molecule type" value="Genomic_DNA"/>
</dbReference>
<feature type="repeat" description="TPR" evidence="8">
    <location>
        <begin position="662"/>
        <end position="695"/>
    </location>
</feature>
<feature type="repeat" description="TPR" evidence="8">
    <location>
        <begin position="872"/>
        <end position="905"/>
    </location>
</feature>
<reference evidence="10" key="1">
    <citation type="submission" date="2021-02" db="EMBL/GenBank/DDBJ databases">
        <authorList>
            <person name="Nowell W R."/>
        </authorList>
    </citation>
    <scope>NUCLEOTIDE SEQUENCE</scope>
</reference>
<keyword evidence="5" id="KW-0677">Repeat</keyword>
<dbReference type="Gene3D" id="3.90.176.10">
    <property type="entry name" value="Toxin ADP-ribosyltransferase, Chain A, domain 1"/>
    <property type="match status" value="1"/>
</dbReference>
<dbReference type="Pfam" id="PF13374">
    <property type="entry name" value="TPR_10"/>
    <property type="match status" value="2"/>
</dbReference>
<dbReference type="PRINTS" id="PR00381">
    <property type="entry name" value="KINESINLIGHT"/>
</dbReference>
<dbReference type="PROSITE" id="PS50005">
    <property type="entry name" value="TPR"/>
    <property type="match status" value="11"/>
</dbReference>
<comment type="catalytic activity">
    <reaction evidence="7 9">
        <text>L-arginyl-[protein] + NAD(+) = N(omega)-(ADP-D-ribosyl)-L-arginyl-[protein] + nicotinamide + H(+)</text>
        <dbReference type="Rhea" id="RHEA:19149"/>
        <dbReference type="Rhea" id="RHEA-COMP:10532"/>
        <dbReference type="Rhea" id="RHEA-COMP:15087"/>
        <dbReference type="ChEBI" id="CHEBI:15378"/>
        <dbReference type="ChEBI" id="CHEBI:17154"/>
        <dbReference type="ChEBI" id="CHEBI:29965"/>
        <dbReference type="ChEBI" id="CHEBI:57540"/>
        <dbReference type="ChEBI" id="CHEBI:142554"/>
        <dbReference type="EC" id="2.4.2.31"/>
    </reaction>
</comment>
<dbReference type="PANTHER" id="PTHR45641:SF19">
    <property type="entry name" value="NEPHROCYSTIN-3"/>
    <property type="match status" value="1"/>
</dbReference>
<proteinExistence type="inferred from homology"/>
<gene>
    <name evidence="10" type="ORF">QVE165_LOCUS41675</name>
</gene>
<evidence type="ECO:0000256" key="8">
    <source>
        <dbReference type="PROSITE-ProRule" id="PRU00339"/>
    </source>
</evidence>
<dbReference type="EC" id="2.4.2.31" evidence="9"/>
<evidence type="ECO:0000256" key="2">
    <source>
        <dbReference type="ARBA" id="ARBA00022676"/>
    </source>
</evidence>
<name>A0A815R5Z9_9BILA</name>
<dbReference type="Proteomes" id="UP000663832">
    <property type="component" value="Unassembled WGS sequence"/>
</dbReference>
<dbReference type="InterPro" id="IPR000768">
    <property type="entry name" value="ART"/>
</dbReference>
<dbReference type="Pfam" id="PF01129">
    <property type="entry name" value="ART"/>
    <property type="match status" value="1"/>
</dbReference>
<organism evidence="10 11">
    <name type="scientific">Adineta steineri</name>
    <dbReference type="NCBI Taxonomy" id="433720"/>
    <lineage>
        <taxon>Eukaryota</taxon>
        <taxon>Metazoa</taxon>
        <taxon>Spiralia</taxon>
        <taxon>Gnathifera</taxon>
        <taxon>Rotifera</taxon>
        <taxon>Eurotatoria</taxon>
        <taxon>Bdelloidea</taxon>
        <taxon>Adinetida</taxon>
        <taxon>Adinetidae</taxon>
        <taxon>Adineta</taxon>
    </lineage>
</organism>
<comment type="caution">
    <text evidence="10">The sequence shown here is derived from an EMBL/GenBank/DDBJ whole genome shotgun (WGS) entry which is preliminary data.</text>
</comment>
<dbReference type="PROSITE" id="PS50293">
    <property type="entry name" value="TPR_REGION"/>
    <property type="match status" value="5"/>
</dbReference>
<feature type="repeat" description="TPR" evidence="8">
    <location>
        <begin position="704"/>
        <end position="737"/>
    </location>
</feature>
<evidence type="ECO:0000256" key="7">
    <source>
        <dbReference type="ARBA" id="ARBA00047597"/>
    </source>
</evidence>
<protein>
    <recommendedName>
        <fullName evidence="9">NAD(P)(+)--arginine ADP-ribosyltransferase</fullName>
        <ecNumber evidence="9">2.4.2.31</ecNumber>
    </recommendedName>
    <alternativeName>
        <fullName evidence="9">Mono(ADP-ribosyl)transferase</fullName>
    </alternativeName>
</protein>
<evidence type="ECO:0000256" key="5">
    <source>
        <dbReference type="ARBA" id="ARBA00022737"/>
    </source>
</evidence>
<evidence type="ECO:0000313" key="11">
    <source>
        <dbReference type="Proteomes" id="UP000663832"/>
    </source>
</evidence>
<sequence>MTAAVTGTSTKSSPDVDHARRRRMAQSYILIWIGVGIDETNRDCQDTLAQLRTVVNSVHFFTQSDDAVDFLTDSEEIKAFLVIENTLGQQIIPLIHDIPQLDIVYILCDNQSQNEPWATRWKKIKGLHTNSKTISEALQLSVKQCNQDPIALSFVKVTETTSTANLDQLAPTFMYTQVFKEILLEIEHTEQSVKEFTAYCRQNNCGTPNNIDRFEKEYAPQSAIWWYTSQSFIYSELNYALRVMEVGSIIKMGFFICDLHRQIEQLYRQQLSDYHENSFIVYRGQGLSKVNFEKLLETEGGLMSFNNFLSTSTNKDVSFTFADSISTITNMVGILFVISIDSRISSAPFASIKKFSSFEAEEEILFSMHTVFRIGIIKQMADNSQLYEVELQLTADDDKQLRVLTNQIAKEAAGNTGWQRLGNLLLKIGHSDKAEELYNLLLEQTFDESEKALYYHQLGYVKTDQRDQKMAIWYYEKALDICEKILPSNHVTLATSYNNVGAVYDHLGEYSKALSYHEKALHIYEKIHPPNYPSLASSYNNIGLVYDNMREYSKALLYYEKALDTYEKTLPSNHPDLATSYNNIGSVYMNTAEYTKTLPYYEKALDIYEKTLPSNHPSLATSYSNIGSVYMSMGEYSKTLPYYEKALDIFQKCLPPNHPSLAASYNNIGFVYKNMGDNVIALSYYEKALGINEKILPSNHPDLVNYYNNIGLVYDNMREYSKTLLYYEKALNIYEKTLLPNHPNLAISYNSIGSLYMNMGEWSKALPYYEKALDIYEKILPAHHPTLATCYNNIGAAYDYIGNYLKALPYLEKALNIFQKCYPPNHPSLAASYSNIGTVYKAKKEYSKALSYYEKAHDIYEKTLPANHLSLAIFFNNIGAVYVTMKEYSKAFPYYEKALEIRQKVLHSNDPDLAESYKDSAGLYYYMGEYSKALSYFELARDIWQSSLPPNHTELKNMEESIDIVKKKL</sequence>
<feature type="repeat" description="TPR" evidence="8">
    <location>
        <begin position="788"/>
        <end position="821"/>
    </location>
</feature>
<keyword evidence="9" id="KW-0521">NADP</keyword>
<keyword evidence="2 9" id="KW-0328">Glycosyltransferase</keyword>
<dbReference type="SUPFAM" id="SSF48452">
    <property type="entry name" value="TPR-like"/>
    <property type="match status" value="3"/>
</dbReference>
<feature type="repeat" description="TPR" evidence="8">
    <location>
        <begin position="494"/>
        <end position="527"/>
    </location>
</feature>
<dbReference type="PANTHER" id="PTHR45641">
    <property type="entry name" value="TETRATRICOPEPTIDE REPEAT PROTEIN (AFU_ORTHOLOGUE AFUA_6G03870)"/>
    <property type="match status" value="1"/>
</dbReference>